<gene>
    <name evidence="3" type="ORF">UK23_24505</name>
</gene>
<dbReference type="PATRIC" id="fig|68170.10.peg.6091"/>
<comment type="caution">
    <text evidence="3">The sequence shown here is derived from an EMBL/GenBank/DDBJ whole genome shotgun (WGS) entry which is preliminary data.</text>
</comment>
<dbReference type="OrthoDB" id="5193416at2"/>
<keyword evidence="2" id="KW-0812">Transmembrane</keyword>
<dbReference type="Proteomes" id="UP000033393">
    <property type="component" value="Unassembled WGS sequence"/>
</dbReference>
<dbReference type="AlphaFoldDB" id="A0A0F0GTN5"/>
<keyword evidence="2" id="KW-1133">Transmembrane helix</keyword>
<feature type="region of interest" description="Disordered" evidence="1">
    <location>
        <begin position="60"/>
        <end position="81"/>
    </location>
</feature>
<evidence type="ECO:0000256" key="2">
    <source>
        <dbReference type="SAM" id="Phobius"/>
    </source>
</evidence>
<dbReference type="eggNOG" id="ENOG5033AEH">
    <property type="taxonomic scope" value="Bacteria"/>
</dbReference>
<keyword evidence="2" id="KW-0472">Membrane</keyword>
<evidence type="ECO:0000313" key="3">
    <source>
        <dbReference type="EMBL" id="KJK45916.1"/>
    </source>
</evidence>
<protein>
    <submittedName>
        <fullName evidence="3">Uncharacterized protein</fullName>
    </submittedName>
</protein>
<proteinExistence type="predicted"/>
<keyword evidence="4" id="KW-1185">Reference proteome</keyword>
<dbReference type="EMBL" id="JYJG01000193">
    <property type="protein sequence ID" value="KJK45916.1"/>
    <property type="molecule type" value="Genomic_DNA"/>
</dbReference>
<evidence type="ECO:0000313" key="4">
    <source>
        <dbReference type="Proteomes" id="UP000033393"/>
    </source>
</evidence>
<dbReference type="STRING" id="68170.GCA_000974445_06433"/>
<name>A0A0F0GTN5_LENAE</name>
<feature type="transmembrane region" description="Helical" evidence="2">
    <location>
        <begin position="6"/>
        <end position="26"/>
    </location>
</feature>
<sequence>MTIVETVLVFALIPLALYGVIALLTVRPKATRIPRYRPGQEWGYAPVWWSANPAGLSVDHHSTTEPAVSGSTAKGGARGSW</sequence>
<reference evidence="3 4" key="1">
    <citation type="submission" date="2015-02" db="EMBL/GenBank/DDBJ databases">
        <authorList>
            <person name="Ju K.-S."/>
            <person name="Doroghazi J.R."/>
            <person name="Metcalf W."/>
        </authorList>
    </citation>
    <scope>NUCLEOTIDE SEQUENCE [LARGE SCALE GENOMIC DNA]</scope>
    <source>
        <strain evidence="3 4">NRRL B-16140</strain>
    </source>
</reference>
<evidence type="ECO:0000256" key="1">
    <source>
        <dbReference type="SAM" id="MobiDB-lite"/>
    </source>
</evidence>
<organism evidence="3 4">
    <name type="scientific">Lentzea aerocolonigenes</name>
    <name type="common">Lechevalieria aerocolonigenes</name>
    <name type="synonym">Saccharothrix aerocolonigenes</name>
    <dbReference type="NCBI Taxonomy" id="68170"/>
    <lineage>
        <taxon>Bacteria</taxon>
        <taxon>Bacillati</taxon>
        <taxon>Actinomycetota</taxon>
        <taxon>Actinomycetes</taxon>
        <taxon>Pseudonocardiales</taxon>
        <taxon>Pseudonocardiaceae</taxon>
        <taxon>Lentzea</taxon>
    </lineage>
</organism>
<accession>A0A0F0GTN5</accession>
<dbReference type="RefSeq" id="WP_045313965.1">
    <property type="nucleotide sequence ID" value="NZ_JYJG01000193.1"/>
</dbReference>